<dbReference type="GO" id="GO:0005737">
    <property type="term" value="C:cytoplasm"/>
    <property type="evidence" value="ECO:0007669"/>
    <property type="project" value="TreeGrafter"/>
</dbReference>
<dbReference type="NCBIfam" id="TIGR01733">
    <property type="entry name" value="AA-adenyl-dom"/>
    <property type="match status" value="1"/>
</dbReference>
<evidence type="ECO:0000256" key="3">
    <source>
        <dbReference type="ARBA" id="ARBA00022450"/>
    </source>
</evidence>
<dbReference type="InterPro" id="IPR023213">
    <property type="entry name" value="CAT-like_dom_sf"/>
</dbReference>
<dbReference type="InterPro" id="IPR020806">
    <property type="entry name" value="PKS_PP-bd"/>
</dbReference>
<dbReference type="InterPro" id="IPR045851">
    <property type="entry name" value="AMP-bd_C_sf"/>
</dbReference>
<dbReference type="Pfam" id="PF00550">
    <property type="entry name" value="PP-binding"/>
    <property type="match status" value="1"/>
</dbReference>
<evidence type="ECO:0000313" key="5">
    <source>
        <dbReference type="EMBL" id="OEV36940.1"/>
    </source>
</evidence>
<dbReference type="SUPFAM" id="SSF52777">
    <property type="entry name" value="CoA-dependent acyltransferases"/>
    <property type="match status" value="2"/>
</dbReference>
<dbReference type="FunFam" id="1.10.1200.10:FF:000016">
    <property type="entry name" value="Non-ribosomal peptide synthase"/>
    <property type="match status" value="1"/>
</dbReference>
<dbReference type="GO" id="GO:0017000">
    <property type="term" value="P:antibiotic biosynthetic process"/>
    <property type="evidence" value="ECO:0007669"/>
    <property type="project" value="UniProtKB-ARBA"/>
</dbReference>
<dbReference type="Pfam" id="PF00668">
    <property type="entry name" value="Condensation"/>
    <property type="match status" value="1"/>
</dbReference>
<dbReference type="Gene3D" id="1.10.1200.10">
    <property type="entry name" value="ACP-like"/>
    <property type="match status" value="1"/>
</dbReference>
<keyword evidence="6" id="KW-1185">Reference proteome</keyword>
<dbReference type="SUPFAM" id="SSF47336">
    <property type="entry name" value="ACP-like"/>
    <property type="match status" value="1"/>
</dbReference>
<evidence type="ECO:0000313" key="6">
    <source>
        <dbReference type="Proteomes" id="UP000037395"/>
    </source>
</evidence>
<dbReference type="KEGG" id="kau:B6264_06530"/>
<dbReference type="Pfam" id="PF13193">
    <property type="entry name" value="AMP-binding_C"/>
    <property type="match status" value="1"/>
</dbReference>
<dbReference type="OrthoDB" id="2472181at2"/>
<dbReference type="EMBL" id="JPRF03000022">
    <property type="protein sequence ID" value="OEV36940.1"/>
    <property type="molecule type" value="Genomic_DNA"/>
</dbReference>
<comment type="cofactor">
    <cofactor evidence="1">
        <name>pantetheine 4'-phosphate</name>
        <dbReference type="ChEBI" id="CHEBI:47942"/>
    </cofactor>
</comment>
<dbReference type="InterPro" id="IPR009081">
    <property type="entry name" value="PP-bd_ACP"/>
</dbReference>
<dbReference type="PROSITE" id="PS50075">
    <property type="entry name" value="CARRIER"/>
    <property type="match status" value="1"/>
</dbReference>
<dbReference type="InterPro" id="IPR000873">
    <property type="entry name" value="AMP-dep_synth/lig_dom"/>
</dbReference>
<dbReference type="GO" id="GO:0044550">
    <property type="term" value="P:secondary metabolite biosynthetic process"/>
    <property type="evidence" value="ECO:0007669"/>
    <property type="project" value="TreeGrafter"/>
</dbReference>
<organism evidence="5 6">
    <name type="scientific">Kitasatospora aureofaciens</name>
    <name type="common">Streptomyces aureofaciens</name>
    <dbReference type="NCBI Taxonomy" id="1894"/>
    <lineage>
        <taxon>Bacteria</taxon>
        <taxon>Bacillati</taxon>
        <taxon>Actinomycetota</taxon>
        <taxon>Actinomycetes</taxon>
        <taxon>Kitasatosporales</taxon>
        <taxon>Streptomycetaceae</taxon>
        <taxon>Kitasatospora</taxon>
    </lineage>
</organism>
<dbReference type="InterPro" id="IPR020845">
    <property type="entry name" value="AMP-binding_CS"/>
</dbReference>
<sequence>MDRPGGDLMNESWEGFRLSRQQEHLLGRVAGGPASRTVSGVRLSGPVDREVLERAAHDVASVHESLRTAYRKVLGENSTVLMVIEDEPRIRVTEHTGDGATLAAVADELRDADPEDRVVRLALFGHADGSRSLLLSAPRLSMDGRSVEVFLRDLQQAYAARQDGARWDRDIEVQYADYAQWQFEEAMPTREDKEAAADRQTRLADLPPRHLPLEVRSAETAHEALDWTVPASLARELRALGGAYDSGLRGVMLTGWLAALWHATGRPASLAVDATLSRRAMGELESAIGLFELPMPVFADISDGTTLADLLRAVDQQLSALERADEGSVLPPRHHGAALPGFGFSDVADFTAVGAPAFSGLWIEPSDDGRKIGLQVRGAGEEIRVTLRHQANGMAEGGAEAVLACLRATLTALGGDRSAAVPELALLDEDEARALVSATQPARASSAAPMHWHRQVEGTAERTPDAVALSTDVRDWSYRELDRAANRLAHELTARGVRAGSLVGLCLERSDLAVVTMLAIAKAGAGYVPVDPQLPARRRSAIATAVGLRHVVATTEKVPDMPVDCEVVVVDPDLWVCAGRDSERPDVETRDDSPAYVLFTSGSTGTPKGVLVGHGQLAAYLDGAMDRLGLTGAIDSVALSTLGTDLGNTALFPPLMTGGRLRIVAADVSSDAQALAELLAAESYDLVKITPTHLEAVITVAEDPAKLLPREALVLGGEPLGWGTYNMLKGFLGDCRLYNHYGPSETTVGVLCGQVTSNEFAGLTSTVPLGTPMRHARTYVLDPQRRPVPVGVPGELWIGGSSVSQGYLAGTAEQQERFVEDPFAELPGARMYRSGDKVRLLPDHSLEFLGRVDRQIKVRGFRVELGEIEAVMRRHPRVTGSLVVVTGESTAMHLVAYLTDAEGSRGQAEWLRPFLAESLPEFMIPTHFVALDAFPMTGTGKIDSSMLPAPSSYNAASASGVAPRTPTEKKVADVIAQLLLLNDVGADQDFFEIGGHSLLATQLIFRLRDEFKVNLKLRALFERPVVSELAEFIDQLLEQKAGE</sequence>
<dbReference type="FunFam" id="3.40.50.980:FF:000001">
    <property type="entry name" value="Non-ribosomal peptide synthetase"/>
    <property type="match status" value="1"/>
</dbReference>
<dbReference type="Gene3D" id="3.30.559.10">
    <property type="entry name" value="Chloramphenicol acetyltransferase-like domain"/>
    <property type="match status" value="1"/>
</dbReference>
<proteinExistence type="inferred from homology"/>
<dbReference type="GO" id="GO:0008610">
    <property type="term" value="P:lipid biosynthetic process"/>
    <property type="evidence" value="ECO:0007669"/>
    <property type="project" value="UniProtKB-ARBA"/>
</dbReference>
<dbReference type="Gene3D" id="3.30.559.30">
    <property type="entry name" value="Nonribosomal peptide synthetase, condensation domain"/>
    <property type="match status" value="1"/>
</dbReference>
<accession>A0A1E7N8B5</accession>
<keyword evidence="3" id="KW-0596">Phosphopantetheine</keyword>
<dbReference type="InterPro" id="IPR010071">
    <property type="entry name" value="AA_adenyl_dom"/>
</dbReference>
<dbReference type="PROSITE" id="PS00455">
    <property type="entry name" value="AMP_BINDING"/>
    <property type="match status" value="1"/>
</dbReference>
<evidence type="ECO:0000256" key="1">
    <source>
        <dbReference type="ARBA" id="ARBA00001957"/>
    </source>
</evidence>
<keyword evidence="4" id="KW-0597">Phosphoprotein</keyword>
<dbReference type="AlphaFoldDB" id="A0A1E7N8B5"/>
<dbReference type="InterPro" id="IPR036736">
    <property type="entry name" value="ACP-like_sf"/>
</dbReference>
<dbReference type="PANTHER" id="PTHR45527">
    <property type="entry name" value="NONRIBOSOMAL PEPTIDE SYNTHETASE"/>
    <property type="match status" value="1"/>
</dbReference>
<comment type="similarity">
    <text evidence="2">Belongs to the ATP-dependent AMP-binding enzyme family.</text>
</comment>
<dbReference type="Gene3D" id="3.30.300.30">
    <property type="match status" value="1"/>
</dbReference>
<dbReference type="Proteomes" id="UP000037395">
    <property type="component" value="Unassembled WGS sequence"/>
</dbReference>
<dbReference type="PANTHER" id="PTHR45527:SF1">
    <property type="entry name" value="FATTY ACID SYNTHASE"/>
    <property type="match status" value="1"/>
</dbReference>
<dbReference type="GO" id="GO:0031177">
    <property type="term" value="F:phosphopantetheine binding"/>
    <property type="evidence" value="ECO:0007669"/>
    <property type="project" value="InterPro"/>
</dbReference>
<dbReference type="InterPro" id="IPR001242">
    <property type="entry name" value="Condensation_dom"/>
</dbReference>
<name>A0A1E7N8B5_KITAU</name>
<dbReference type="CDD" id="cd05930">
    <property type="entry name" value="A_NRPS"/>
    <property type="match status" value="1"/>
</dbReference>
<dbReference type="PROSITE" id="PS00012">
    <property type="entry name" value="PHOSPHOPANTETHEINE"/>
    <property type="match status" value="1"/>
</dbReference>
<dbReference type="Gene3D" id="2.30.38.10">
    <property type="entry name" value="Luciferase, Domain 3"/>
    <property type="match status" value="1"/>
</dbReference>
<dbReference type="SMART" id="SM00823">
    <property type="entry name" value="PKS_PP"/>
    <property type="match status" value="1"/>
</dbReference>
<dbReference type="Gene3D" id="3.40.50.980">
    <property type="match status" value="2"/>
</dbReference>
<comment type="caution">
    <text evidence="5">The sequence shown here is derived from an EMBL/GenBank/DDBJ whole genome shotgun (WGS) entry which is preliminary data.</text>
</comment>
<dbReference type="GO" id="GO:0003824">
    <property type="term" value="F:catalytic activity"/>
    <property type="evidence" value="ECO:0007669"/>
    <property type="project" value="InterPro"/>
</dbReference>
<dbReference type="Pfam" id="PF00501">
    <property type="entry name" value="AMP-binding"/>
    <property type="match status" value="1"/>
</dbReference>
<dbReference type="InterPro" id="IPR006162">
    <property type="entry name" value="Ppantetheine_attach_site"/>
</dbReference>
<dbReference type="SUPFAM" id="SSF56801">
    <property type="entry name" value="Acetyl-CoA synthetase-like"/>
    <property type="match status" value="1"/>
</dbReference>
<reference evidence="5" key="1">
    <citation type="submission" date="2016-08" db="EMBL/GenBank/DDBJ databases">
        <title>Sequencing, Assembly and Comparative Genomics of S. aureofaciens ATCC 10762.</title>
        <authorList>
            <person name="Gradnigo J.S."/>
            <person name="Johnson N."/>
            <person name="Somerville G.A."/>
        </authorList>
    </citation>
    <scope>NUCLEOTIDE SEQUENCE [LARGE SCALE GENOMIC DNA]</scope>
    <source>
        <strain evidence="5">ATCC 10762</strain>
    </source>
</reference>
<protein>
    <submittedName>
        <fullName evidence="5">Non-ribosomal peptide synthetase</fullName>
    </submittedName>
</protein>
<dbReference type="GO" id="GO:0043041">
    <property type="term" value="P:amino acid activation for nonribosomal peptide biosynthetic process"/>
    <property type="evidence" value="ECO:0007669"/>
    <property type="project" value="TreeGrafter"/>
</dbReference>
<dbReference type="InterPro" id="IPR025110">
    <property type="entry name" value="AMP-bd_C"/>
</dbReference>
<dbReference type="GO" id="GO:0072330">
    <property type="term" value="P:monocarboxylic acid biosynthetic process"/>
    <property type="evidence" value="ECO:0007669"/>
    <property type="project" value="UniProtKB-ARBA"/>
</dbReference>
<evidence type="ECO:0000256" key="2">
    <source>
        <dbReference type="ARBA" id="ARBA00006432"/>
    </source>
</evidence>
<gene>
    <name evidence="5" type="ORF">HS99_0027165</name>
</gene>
<evidence type="ECO:0000256" key="4">
    <source>
        <dbReference type="ARBA" id="ARBA00022553"/>
    </source>
</evidence>